<comment type="subcellular location">
    <subcellularLocation>
        <location evidence="7">Nucleus</location>
    </subcellularLocation>
</comment>
<name>A0A167YDD3_CORFA</name>
<evidence type="ECO:0000256" key="7">
    <source>
        <dbReference type="RuleBase" id="RU366014"/>
    </source>
</evidence>
<evidence type="ECO:0000256" key="3">
    <source>
        <dbReference type="ARBA" id="ARBA00022763"/>
    </source>
</evidence>
<dbReference type="SMART" id="SM00483">
    <property type="entry name" value="POLXc"/>
    <property type="match status" value="1"/>
</dbReference>
<dbReference type="InterPro" id="IPR022312">
    <property type="entry name" value="DNA_pol_X"/>
</dbReference>
<keyword evidence="1 7" id="KW-0808">Transferase</keyword>
<evidence type="ECO:0000256" key="2">
    <source>
        <dbReference type="ARBA" id="ARBA00022695"/>
    </source>
</evidence>
<dbReference type="SUPFAM" id="SSF47802">
    <property type="entry name" value="DNA polymerase beta, N-terminal domain-like"/>
    <property type="match status" value="1"/>
</dbReference>
<dbReference type="EC" id="2.7.7.7" evidence="7"/>
<keyword evidence="5 7" id="KW-0234">DNA repair</keyword>
<dbReference type="AlphaFoldDB" id="A0A167YDD3"/>
<keyword evidence="3 7" id="KW-0227">DNA damage</keyword>
<dbReference type="Proteomes" id="UP000076744">
    <property type="component" value="Unassembled WGS sequence"/>
</dbReference>
<dbReference type="FunFam" id="1.10.150.110:FF:000005">
    <property type="entry name" value="DNA polymerase POL4"/>
    <property type="match status" value="1"/>
</dbReference>
<proteinExistence type="inferred from homology"/>
<gene>
    <name evidence="10" type="ORF">ISF_04039</name>
</gene>
<dbReference type="InterPro" id="IPR037160">
    <property type="entry name" value="DNA_Pol_thumb_sf"/>
</dbReference>
<feature type="region of interest" description="Disordered" evidence="8">
    <location>
        <begin position="62"/>
        <end position="96"/>
    </location>
</feature>
<evidence type="ECO:0000313" key="11">
    <source>
        <dbReference type="Proteomes" id="UP000076744"/>
    </source>
</evidence>
<evidence type="ECO:0000256" key="8">
    <source>
        <dbReference type="SAM" id="MobiDB-lite"/>
    </source>
</evidence>
<evidence type="ECO:0000256" key="4">
    <source>
        <dbReference type="ARBA" id="ARBA00022932"/>
    </source>
</evidence>
<dbReference type="Gene3D" id="3.30.210.10">
    <property type="entry name" value="DNA polymerase, thumb domain"/>
    <property type="match status" value="1"/>
</dbReference>
<dbReference type="Gene3D" id="1.10.150.110">
    <property type="entry name" value="DNA polymerase beta, N-terminal domain-like"/>
    <property type="match status" value="1"/>
</dbReference>
<dbReference type="InterPro" id="IPR029398">
    <property type="entry name" value="PolB_thumb"/>
</dbReference>
<dbReference type="Pfam" id="PF14716">
    <property type="entry name" value="HHH_8"/>
    <property type="match status" value="1"/>
</dbReference>
<protein>
    <recommendedName>
        <fullName evidence="7">DNA polymerase</fullName>
        <ecNumber evidence="7">2.7.7.7</ecNumber>
    </recommendedName>
</protein>
<dbReference type="InterPro" id="IPR002054">
    <property type="entry name" value="DNA-dir_DNA_pol_X"/>
</dbReference>
<dbReference type="CDD" id="cd00141">
    <property type="entry name" value="NT_POLXc"/>
    <property type="match status" value="1"/>
</dbReference>
<dbReference type="RefSeq" id="XP_018705225.1">
    <property type="nucleotide sequence ID" value="XM_018847645.1"/>
</dbReference>
<feature type="domain" description="BRCT" evidence="9">
    <location>
        <begin position="103"/>
        <end position="128"/>
    </location>
</feature>
<reference evidence="10 11" key="1">
    <citation type="journal article" date="2016" name="Genome Biol. Evol.">
        <title>Divergent and convergent evolution of fungal pathogenicity.</title>
        <authorList>
            <person name="Shang Y."/>
            <person name="Xiao G."/>
            <person name="Zheng P."/>
            <person name="Cen K."/>
            <person name="Zhan S."/>
            <person name="Wang C."/>
        </authorList>
    </citation>
    <scope>NUCLEOTIDE SEQUENCE [LARGE SCALE GENOMIC DNA]</scope>
    <source>
        <strain evidence="10 11">ARSEF 2679</strain>
    </source>
</reference>
<organism evidence="10 11">
    <name type="scientific">Cordyceps fumosorosea (strain ARSEF 2679)</name>
    <name type="common">Isaria fumosorosea</name>
    <dbReference type="NCBI Taxonomy" id="1081104"/>
    <lineage>
        <taxon>Eukaryota</taxon>
        <taxon>Fungi</taxon>
        <taxon>Dikarya</taxon>
        <taxon>Ascomycota</taxon>
        <taxon>Pezizomycotina</taxon>
        <taxon>Sordariomycetes</taxon>
        <taxon>Hypocreomycetidae</taxon>
        <taxon>Hypocreales</taxon>
        <taxon>Cordycipitaceae</taxon>
        <taxon>Cordyceps</taxon>
    </lineage>
</organism>
<dbReference type="STRING" id="1081104.A0A167YDD3"/>
<keyword evidence="7" id="KW-0539">Nucleus</keyword>
<dbReference type="InterPro" id="IPR027421">
    <property type="entry name" value="DNA_pol_lamdba_lyase_dom_sf"/>
</dbReference>
<dbReference type="Pfam" id="PF14791">
    <property type="entry name" value="DNA_pol_B_thumb"/>
    <property type="match status" value="1"/>
</dbReference>
<dbReference type="OrthoDB" id="205514at2759"/>
<dbReference type="InterPro" id="IPR001357">
    <property type="entry name" value="BRCT_dom"/>
</dbReference>
<dbReference type="EMBL" id="AZHB01000008">
    <property type="protein sequence ID" value="OAA66201.1"/>
    <property type="molecule type" value="Genomic_DNA"/>
</dbReference>
<dbReference type="Pfam" id="PF14792">
    <property type="entry name" value="DNA_pol_B_palm"/>
    <property type="match status" value="1"/>
</dbReference>
<evidence type="ECO:0000259" key="9">
    <source>
        <dbReference type="PROSITE" id="PS50172"/>
    </source>
</evidence>
<dbReference type="GO" id="GO:0006303">
    <property type="term" value="P:double-strand break repair via nonhomologous end joining"/>
    <property type="evidence" value="ECO:0007669"/>
    <property type="project" value="TreeGrafter"/>
</dbReference>
<dbReference type="InterPro" id="IPR028207">
    <property type="entry name" value="DNA_pol_B_palm_palm"/>
</dbReference>
<comment type="catalytic activity">
    <reaction evidence="6 7">
        <text>DNA(n) + a 2'-deoxyribonucleoside 5'-triphosphate = DNA(n+1) + diphosphate</text>
        <dbReference type="Rhea" id="RHEA:22508"/>
        <dbReference type="Rhea" id="RHEA-COMP:17339"/>
        <dbReference type="Rhea" id="RHEA-COMP:17340"/>
        <dbReference type="ChEBI" id="CHEBI:33019"/>
        <dbReference type="ChEBI" id="CHEBI:61560"/>
        <dbReference type="ChEBI" id="CHEBI:173112"/>
        <dbReference type="EC" id="2.7.7.7"/>
    </reaction>
</comment>
<comment type="caution">
    <text evidence="10">The sequence shown here is derived from an EMBL/GenBank/DDBJ whole genome shotgun (WGS) entry which is preliminary data.</text>
</comment>
<evidence type="ECO:0000256" key="1">
    <source>
        <dbReference type="ARBA" id="ARBA00022679"/>
    </source>
</evidence>
<dbReference type="PANTHER" id="PTHR11276">
    <property type="entry name" value="DNA POLYMERASE TYPE-X FAMILY MEMBER"/>
    <property type="match status" value="1"/>
</dbReference>
<dbReference type="PROSITE" id="PS50172">
    <property type="entry name" value="BRCT"/>
    <property type="match status" value="1"/>
</dbReference>
<dbReference type="PRINTS" id="PR00869">
    <property type="entry name" value="DNAPOLX"/>
</dbReference>
<dbReference type="FunFam" id="3.30.210.10:FF:000005">
    <property type="entry name" value="DNA polymerase IV"/>
    <property type="match status" value="1"/>
</dbReference>
<sequence length="532" mass="59896">MTLPLPVIFLLQTHLTPAELHKLEEDIPTLTYDVNEAEVVLGRVSRKQRAQFELRRLKLETEPVETDATSDEPGQDAGFDGRQSKRQNAEALASTSESDSSVVKVVNLSWLTDSIQRGAIVPMSKYIVYEGKKRARSKSNANSRTGYGRAKVGSILGRAEGDKEESSTESTPRFKRKQKENPNTSNYPSAEPFARPGLIRQSTSEHDLPMPPIPNYLHTTYSCQRPTPINPPNAAFIAALKSIRTLRLLQGDKIGVRAYSTSISAIAAYPYKIQTPQEVSRLPGCGWRDLDDIVEYGWQALSRVQQIGVKYYDEFQQKIGREEVARIADIILDHARLLDQGYDMAIVGGYRRGREESGDVDVILTHREESKTIKLVEKLVLSLEKDKYITHTLSLSTRNSERGQAPLPWKGEGSSWSTGFDTLDKALVVWLDPKEAKAVHRRVDIIVSPWKTIGCAILGWSGETTFQRDLRRYCKKEKGLKFDSSGIRSREDGRWIDLERSDASASSMEEAERRVFEGLDIPWRPPCERCTG</sequence>
<dbReference type="InterPro" id="IPR010996">
    <property type="entry name" value="HHH_MUS81"/>
</dbReference>
<evidence type="ECO:0000313" key="10">
    <source>
        <dbReference type="EMBL" id="OAA66201.1"/>
    </source>
</evidence>
<evidence type="ECO:0000256" key="6">
    <source>
        <dbReference type="ARBA" id="ARBA00049244"/>
    </source>
</evidence>
<comment type="function">
    <text evidence="7">DNA polymerase that functions in several pathways of DNA repair. Involved in base excision repair (BER) responsible for repair of lesions that give rise to abasic (AP) sites in DNA. Also contributes to DNA double-strand break repair by non-homologous end joining and homologous recombination. Has both template-dependent and template-independent (terminal transferase) DNA polymerase activities. Has also a 5'-deoxyribose-5-phosphate lyase (dRP lyase) activity.</text>
</comment>
<comment type="similarity">
    <text evidence="7">Belongs to the DNA polymerase type-X family.</text>
</comment>
<dbReference type="InterPro" id="IPR043519">
    <property type="entry name" value="NT_sf"/>
</dbReference>
<feature type="region of interest" description="Disordered" evidence="8">
    <location>
        <begin position="132"/>
        <end position="195"/>
    </location>
</feature>
<dbReference type="PRINTS" id="PR00870">
    <property type="entry name" value="DNAPOLXBETA"/>
</dbReference>
<keyword evidence="11" id="KW-1185">Reference proteome</keyword>
<dbReference type="GO" id="GO:0046872">
    <property type="term" value="F:metal ion binding"/>
    <property type="evidence" value="ECO:0007669"/>
    <property type="project" value="UniProtKB-UniRule"/>
</dbReference>
<feature type="compositionally biased region" description="Acidic residues" evidence="8">
    <location>
        <begin position="62"/>
        <end position="74"/>
    </location>
</feature>
<dbReference type="GO" id="GO:0005634">
    <property type="term" value="C:nucleus"/>
    <property type="evidence" value="ECO:0007669"/>
    <property type="project" value="UniProtKB-SubCell"/>
</dbReference>
<dbReference type="InterPro" id="IPR002008">
    <property type="entry name" value="DNA_pol_X_beta-like"/>
</dbReference>
<keyword evidence="4 7" id="KW-0239">DNA-directed DNA polymerase</keyword>
<keyword evidence="2 7" id="KW-0548">Nucleotidyltransferase</keyword>
<dbReference type="SUPFAM" id="SSF81301">
    <property type="entry name" value="Nucleotidyltransferase"/>
    <property type="match status" value="1"/>
</dbReference>
<dbReference type="Gene3D" id="3.30.460.10">
    <property type="entry name" value="Beta Polymerase, domain 2"/>
    <property type="match status" value="1"/>
</dbReference>
<dbReference type="GO" id="GO:0003677">
    <property type="term" value="F:DNA binding"/>
    <property type="evidence" value="ECO:0007669"/>
    <property type="project" value="UniProtKB-UniRule"/>
</dbReference>
<dbReference type="GO" id="GO:0003887">
    <property type="term" value="F:DNA-directed DNA polymerase activity"/>
    <property type="evidence" value="ECO:0007669"/>
    <property type="project" value="UniProtKB-UniRule"/>
</dbReference>
<evidence type="ECO:0000256" key="5">
    <source>
        <dbReference type="ARBA" id="ARBA00023204"/>
    </source>
</evidence>
<dbReference type="PANTHER" id="PTHR11276:SF29">
    <property type="entry name" value="DNA POLYMERASE TYPE-X FAMILY PROTEIN POL4"/>
    <property type="match status" value="1"/>
</dbReference>
<dbReference type="GeneID" id="30020331"/>
<accession>A0A167YDD3</accession>